<dbReference type="InterPro" id="IPR006162">
    <property type="entry name" value="Ppantetheine_attach_site"/>
</dbReference>
<dbReference type="InterPro" id="IPR055123">
    <property type="entry name" value="SpnB-like_Rossmann"/>
</dbReference>
<dbReference type="CDD" id="cd08956">
    <property type="entry name" value="KR_3_FAS_SDR_x"/>
    <property type="match status" value="1"/>
</dbReference>
<dbReference type="EMBL" id="WMBF01000004">
    <property type="protein sequence ID" value="MBW5420160.1"/>
    <property type="molecule type" value="Genomic_DNA"/>
</dbReference>
<gene>
    <name evidence="11" type="ORF">GKQ77_01030</name>
</gene>
<keyword evidence="3" id="KW-0597">Phosphoprotein</keyword>
<dbReference type="PANTHER" id="PTHR43775:SF51">
    <property type="entry name" value="INACTIVE PHENOLPHTHIOCEROL SYNTHESIS POLYKETIDE SYNTHASE TYPE I PKS1-RELATED"/>
    <property type="match status" value="1"/>
</dbReference>
<feature type="active site" description="Proton donor; for dehydratase activity" evidence="8">
    <location>
        <position position="688"/>
    </location>
</feature>
<dbReference type="InterPro" id="IPR020806">
    <property type="entry name" value="PKS_PP-bd"/>
</dbReference>
<dbReference type="Proteomes" id="UP001197114">
    <property type="component" value="Unassembled WGS sequence"/>
</dbReference>
<evidence type="ECO:0000256" key="1">
    <source>
        <dbReference type="ARBA" id="ARBA00004792"/>
    </source>
</evidence>
<dbReference type="Gene3D" id="3.30.70.3290">
    <property type="match status" value="1"/>
</dbReference>
<evidence type="ECO:0000256" key="4">
    <source>
        <dbReference type="ARBA" id="ARBA00022679"/>
    </source>
</evidence>
<dbReference type="InterPro" id="IPR036291">
    <property type="entry name" value="NAD(P)-bd_dom_sf"/>
</dbReference>
<dbReference type="InterPro" id="IPR001227">
    <property type="entry name" value="Ac_transferase_dom_sf"/>
</dbReference>
<dbReference type="Pfam" id="PF08659">
    <property type="entry name" value="KR"/>
    <property type="match status" value="1"/>
</dbReference>
<dbReference type="Gene3D" id="3.10.129.110">
    <property type="entry name" value="Polyketide synthase dehydratase"/>
    <property type="match status" value="1"/>
</dbReference>
<dbReference type="Pfam" id="PF21089">
    <property type="entry name" value="PKS_DH_N"/>
    <property type="match status" value="1"/>
</dbReference>
<dbReference type="InterPro" id="IPR036736">
    <property type="entry name" value="ACP-like_sf"/>
</dbReference>
<protein>
    <submittedName>
        <fullName evidence="11">SDR family NAD(P)-dependent oxidoreductase</fullName>
    </submittedName>
</protein>
<comment type="pathway">
    <text evidence="1">Antibiotic biosynthesis.</text>
</comment>
<evidence type="ECO:0000256" key="5">
    <source>
        <dbReference type="ARBA" id="ARBA00023194"/>
    </source>
</evidence>
<dbReference type="InterPro" id="IPR020807">
    <property type="entry name" value="PKS_DH"/>
</dbReference>
<dbReference type="InterPro" id="IPR042104">
    <property type="entry name" value="PKS_dehydratase_sf"/>
</dbReference>
<dbReference type="SUPFAM" id="SSF47336">
    <property type="entry name" value="ACP-like"/>
    <property type="match status" value="1"/>
</dbReference>
<dbReference type="Pfam" id="PF16197">
    <property type="entry name" value="KAsynt_C_assoc"/>
    <property type="match status" value="1"/>
</dbReference>
<keyword evidence="6" id="KW-0511">Multifunctional enzyme</keyword>
<evidence type="ECO:0000256" key="2">
    <source>
        <dbReference type="ARBA" id="ARBA00022450"/>
    </source>
</evidence>
<dbReference type="PROSITE" id="PS52019">
    <property type="entry name" value="PKS_MFAS_DH"/>
    <property type="match status" value="1"/>
</dbReference>
<dbReference type="SUPFAM" id="SSF51735">
    <property type="entry name" value="NAD(P)-binding Rossmann-fold domains"/>
    <property type="match status" value="2"/>
</dbReference>
<accession>A0ABS6YFI1</accession>
<dbReference type="Pfam" id="PF14765">
    <property type="entry name" value="PS-DH"/>
    <property type="match status" value="1"/>
</dbReference>
<dbReference type="SMART" id="SM00823">
    <property type="entry name" value="PKS_PP"/>
    <property type="match status" value="1"/>
</dbReference>
<dbReference type="InterPro" id="IPR016036">
    <property type="entry name" value="Malonyl_transacylase_ACP-bd"/>
</dbReference>
<feature type="active site" description="Proton acceptor; for dehydratase activity" evidence="8">
    <location>
        <position position="516"/>
    </location>
</feature>
<evidence type="ECO:0000256" key="7">
    <source>
        <dbReference type="ARBA" id="ARBA00023315"/>
    </source>
</evidence>
<dbReference type="Gene3D" id="3.40.366.10">
    <property type="entry name" value="Malonyl-Coenzyme A Acyl Carrier Protein, domain 2"/>
    <property type="match status" value="1"/>
</dbReference>
<dbReference type="Gene3D" id="1.10.1200.10">
    <property type="entry name" value="ACP-like"/>
    <property type="match status" value="1"/>
</dbReference>
<dbReference type="SMART" id="SM01294">
    <property type="entry name" value="PKS_PP_betabranch"/>
    <property type="match status" value="1"/>
</dbReference>
<reference evidence="11 12" key="1">
    <citation type="submission" date="2019-11" db="EMBL/GenBank/DDBJ databases">
        <authorList>
            <person name="Ay H."/>
        </authorList>
    </citation>
    <scope>NUCLEOTIDE SEQUENCE [LARGE SCALE GENOMIC DNA]</scope>
    <source>
        <strain evidence="11 12">BG9H</strain>
    </source>
</reference>
<dbReference type="SMART" id="SM00822">
    <property type="entry name" value="PKS_KR"/>
    <property type="match status" value="1"/>
</dbReference>
<dbReference type="InterPro" id="IPR049552">
    <property type="entry name" value="PKS_DH_N"/>
</dbReference>
<dbReference type="SUPFAM" id="SSF52151">
    <property type="entry name" value="FabD/lysophospholipase-like"/>
    <property type="match status" value="1"/>
</dbReference>
<feature type="non-terminal residue" evidence="11">
    <location>
        <position position="1"/>
    </location>
</feature>
<dbReference type="InterPro" id="IPR016035">
    <property type="entry name" value="Acyl_Trfase/lysoPLipase"/>
</dbReference>
<sequence>DQEWVSDGRPRRAGVSSFGVSGTNAHVILEEAPVEKARVLVERAPVPMPVVLSGRTDAALRAQVERLRAHVAARPELALTDTAYSLVTSRALLDRRAVVVASDRDELLARLGEVTVGESAVGGKSAFLFTGQGSQRAGMGLELAEAFPVFEQALGEVCAEADPRLGRSLRELLAAEGDVLNSTEFTQVALFAVEVALFRLVESLGIRTDFLIGHSVGEIAAAHVAGALSLADACELAVARGRLMGALPAGGAMVAVQAEEAEVAESLAGFEGRLDIAAVNGPRAVVVSGDEDAVEEWLPLWDGRKTTRLRVSHAFHSARMEPMLAEFRAVAEKLTFAEPRIPVVSNVTGELVTAFDAEYWVKHVRQAVRFADGIHTLWDLGVRRFLELGPDAVLSAMARQCVEDSEAAFIPALRAKRGERETFAAFVGHAHTAGIRIDWDAFYAGTGAHRVELPTYAFQRENYWLSRKPGTGDASAAGMDRMRHPILAAAVQVGDRDEWVFTGSLSQETQPWTRDHMVFGIVLVPGTAMCEMALTIGRRLGCDVVDEMIIAAPLVLEDDVTRQIRVTVGVPGEDGRREIAIFSRVEAGEDAVTELTCHARGWLSAKAEPLEPLPIAWPPADAEPLAVSELYTLLNRNAHLTDVGFDYGPAFRAVQAAWRRGDEVLVELALPEAAGPADGFAIHPAMFDSALHGGLGMLDMGENNPSGLPFSWSGVQLQRFGLTRLRVRITLPDPMSLRLDIAGEDGLPVACLRRLDVRPVEEAHLEAARGDGERDLYALDWVPAQAAAPGAAASGAVALAAIGSAGSAGGVIEQFADLEALEKALSNGATVPDAVLAEVGTPAGGPVSDVNVAGAARSTVGGALELVQKWLASEATPAESRLVLVTRNAVSTNGEAPDVAQAAVWGLLRSAQSEHPGRFLLADLDDDGAEPDWGAVVEAGEPQLAARNGQLLTPRLARAAAAVPGQVPVFDVDGTVLVTGGTGGLGAVFARHLASVHGVRHLLLLSRRGLEADGAAELVAELAGLGCQAQVAACDVSVREQLAAALALAERPLTGVVHAAGVLDDGVIESMSVEQVERVMRPKVDAAWHLHELTAGDDLSAFVLFSSVAALIGSPGQGNYAAANAALDALAASRRAAGLPATSLAWGLWSSATGMGAQLGGAELARLERMGSKALTEEQGLALFDQALASDAALLAPVRLDIAVLRAQARTGSIAAVLRGLAPAAARRAAAPTVSLRDQLAGVDAADREQIVLDTVRAHVAAVLGHASAAAIEPDRAFQEMGFDSLGAVELRNRLTQATGMRLPATLVFDHPTPAEIARLLLSEIGGVTATEPLIEKELRKLEDMLAAIADNERRQVADQLRRMLSAVSDHGEHGEEESTAERIEAASSMDEVLQMIDAEFGEA</sequence>
<dbReference type="SMART" id="SM00826">
    <property type="entry name" value="PKS_DH"/>
    <property type="match status" value="1"/>
</dbReference>
<organism evidence="11 12">
    <name type="scientific">Streptomyces anatolicus</name>
    <dbReference type="NCBI Taxonomy" id="2675858"/>
    <lineage>
        <taxon>Bacteria</taxon>
        <taxon>Bacillati</taxon>
        <taxon>Actinomycetota</taxon>
        <taxon>Actinomycetes</taxon>
        <taxon>Kitasatosporales</taxon>
        <taxon>Streptomycetaceae</taxon>
        <taxon>Streptomyces</taxon>
    </lineage>
</organism>
<evidence type="ECO:0000313" key="11">
    <source>
        <dbReference type="EMBL" id="MBW5420160.1"/>
    </source>
</evidence>
<proteinExistence type="predicted"/>
<keyword evidence="12" id="KW-1185">Reference proteome</keyword>
<dbReference type="Pfam" id="PF22953">
    <property type="entry name" value="SpnB_Rossmann"/>
    <property type="match status" value="1"/>
</dbReference>
<dbReference type="Gene3D" id="3.40.47.10">
    <property type="match status" value="1"/>
</dbReference>
<comment type="caution">
    <text evidence="11">The sequence shown here is derived from an EMBL/GenBank/DDBJ whole genome shotgun (WGS) entry which is preliminary data.</text>
</comment>
<evidence type="ECO:0000256" key="3">
    <source>
        <dbReference type="ARBA" id="ARBA00022553"/>
    </source>
</evidence>
<evidence type="ECO:0000256" key="8">
    <source>
        <dbReference type="PROSITE-ProRule" id="PRU01363"/>
    </source>
</evidence>
<dbReference type="InterPro" id="IPR013968">
    <property type="entry name" value="PKS_KR"/>
</dbReference>
<name>A0ABS6YFI1_9ACTN</name>
<keyword evidence="5" id="KW-0045">Antibiotic biosynthesis</keyword>
<dbReference type="SUPFAM" id="SSF55048">
    <property type="entry name" value="Probable ACP-binding domain of malonyl-CoA ACP transacylase"/>
    <property type="match status" value="1"/>
</dbReference>
<feature type="region of interest" description="N-terminal hotdog fold" evidence="8">
    <location>
        <begin position="484"/>
        <end position="610"/>
    </location>
</feature>
<dbReference type="InterPro" id="IPR049900">
    <property type="entry name" value="PKS_mFAS_DH"/>
</dbReference>
<dbReference type="PROSITE" id="PS00012">
    <property type="entry name" value="PHOSPHOPANTETHEINE"/>
    <property type="match status" value="1"/>
</dbReference>
<evidence type="ECO:0000259" key="9">
    <source>
        <dbReference type="PROSITE" id="PS50075"/>
    </source>
</evidence>
<dbReference type="Gene3D" id="3.40.50.720">
    <property type="entry name" value="NAD(P)-binding Rossmann-like Domain"/>
    <property type="match status" value="1"/>
</dbReference>
<dbReference type="Pfam" id="PF00698">
    <property type="entry name" value="Acyl_transf_1"/>
    <property type="match status" value="1"/>
</dbReference>
<dbReference type="SMART" id="SM00827">
    <property type="entry name" value="PKS_AT"/>
    <property type="match status" value="1"/>
</dbReference>
<evidence type="ECO:0000256" key="6">
    <source>
        <dbReference type="ARBA" id="ARBA00023268"/>
    </source>
</evidence>
<dbReference type="PROSITE" id="PS50075">
    <property type="entry name" value="CARRIER"/>
    <property type="match status" value="1"/>
</dbReference>
<dbReference type="InterPro" id="IPR016039">
    <property type="entry name" value="Thiolase-like"/>
</dbReference>
<feature type="domain" description="Carrier" evidence="9">
    <location>
        <begin position="1250"/>
        <end position="1325"/>
    </location>
</feature>
<dbReference type="InterPro" id="IPR049551">
    <property type="entry name" value="PKS_DH_C"/>
</dbReference>
<feature type="region of interest" description="C-terminal hotdog fold" evidence="8">
    <location>
        <begin position="622"/>
        <end position="766"/>
    </location>
</feature>
<keyword evidence="4" id="KW-0808">Transferase</keyword>
<dbReference type="InterPro" id="IPR057326">
    <property type="entry name" value="KR_dom"/>
</dbReference>
<feature type="domain" description="PKS/mFAS DH" evidence="10">
    <location>
        <begin position="484"/>
        <end position="766"/>
    </location>
</feature>
<dbReference type="Pfam" id="PF00550">
    <property type="entry name" value="PP-binding"/>
    <property type="match status" value="1"/>
</dbReference>
<evidence type="ECO:0000313" key="12">
    <source>
        <dbReference type="Proteomes" id="UP001197114"/>
    </source>
</evidence>
<dbReference type="InterPro" id="IPR032821">
    <property type="entry name" value="PKS_assoc"/>
</dbReference>
<dbReference type="PANTHER" id="PTHR43775">
    <property type="entry name" value="FATTY ACID SYNTHASE"/>
    <property type="match status" value="1"/>
</dbReference>
<evidence type="ECO:0000259" key="10">
    <source>
        <dbReference type="PROSITE" id="PS52019"/>
    </source>
</evidence>
<dbReference type="InterPro" id="IPR014043">
    <property type="entry name" value="Acyl_transferase_dom"/>
</dbReference>
<keyword evidence="7" id="KW-0012">Acyltransferase</keyword>
<dbReference type="InterPro" id="IPR050091">
    <property type="entry name" value="PKS_NRPS_Biosynth_Enz"/>
</dbReference>
<dbReference type="InterPro" id="IPR009081">
    <property type="entry name" value="PP-bd_ACP"/>
</dbReference>
<keyword evidence="2" id="KW-0596">Phosphopantetheine</keyword>